<name>S5NTH6_9HEMI</name>
<reference evidence="1" key="1">
    <citation type="journal article" date="2013" name="Cell">
        <title>Horizontal gene transfer from diverse bacteria to an insect genome enables a tripartite nested mealybug symbiosis.</title>
        <authorList>
            <person name="Husnik F."/>
            <person name="Nikoh N."/>
            <person name="Koga R."/>
            <person name="Ross L."/>
            <person name="Duncan R.P."/>
            <person name="Fujie M."/>
            <person name="Tanaka M."/>
            <person name="Satoh N."/>
            <person name="Bachtrog D."/>
            <person name="Wilson A.C."/>
            <person name="von Dohlen C.D."/>
            <person name="Fukatsu T."/>
            <person name="McCutcheon J.P."/>
        </authorList>
    </citation>
    <scope>NUCLEOTIDE SEQUENCE</scope>
</reference>
<dbReference type="GO" id="GO:0004497">
    <property type="term" value="F:monooxygenase activity"/>
    <property type="evidence" value="ECO:0007669"/>
    <property type="project" value="UniProtKB-KW"/>
</dbReference>
<evidence type="ECO:0000313" key="1">
    <source>
        <dbReference type="EMBL" id="AGR65706.1"/>
    </source>
</evidence>
<dbReference type="Gene3D" id="3.50.50.60">
    <property type="entry name" value="FAD/NAD(P)-binding domain"/>
    <property type="match status" value="1"/>
</dbReference>
<reference evidence="1" key="2">
    <citation type="submission" date="2013-05" db="EMBL/GenBank/DDBJ databases">
        <authorList>
            <person name="McCutcheon J."/>
        </authorList>
    </citation>
    <scope>NUCLEOTIDE SEQUENCE</scope>
</reference>
<keyword evidence="1" id="KW-0560">Oxidoreductase</keyword>
<dbReference type="InterPro" id="IPR036188">
    <property type="entry name" value="FAD/NAD-bd_sf"/>
</dbReference>
<dbReference type="Gene3D" id="3.90.660.60">
    <property type="match status" value="1"/>
</dbReference>
<dbReference type="SUPFAM" id="SSF51905">
    <property type="entry name" value="FAD/NAD(P)-binding domain"/>
    <property type="match status" value="1"/>
</dbReference>
<accession>S5NTH6</accession>
<dbReference type="AlphaFoldDB" id="S5NTH6"/>
<proteinExistence type="evidence at transcript level"/>
<protein>
    <submittedName>
        <fullName evidence="1">Tryptophan 2-monooxygenase oxidoreductase</fullName>
    </submittedName>
</protein>
<sequence length="724" mass="80238">MGITCIPKLFDAETASKLAVTLRKIDEICEEGKYYRHPDSVLITYPLVVDDSAKIGSLPNGKDDVKIAIIGAGAAGISSCYELSRLGNSNRIQVTMFESDTENCIFLSESSESDTKGKRAGRVYTARGFGDKGDSTKKDYSVYELGAMRFPEVAGLTWHYARAAFGGDKEVEVFPNPGKIPTEFVCGSRSDRFSGAGGWLDPNSPTNRISQVVRSGIYGDPDSPSKTSCYFPIGGKCPYEIGKELDSKDTPVERLQQINEEWKEFAIKYDDLTLEAAVKQIIRGESKKKGCLPVIEGLGDGEDHINYCLELFGCFGFGTGGYKSIFNISLTEMMRLLLWDYANEYTLPTEQNAEFLRKLFLKAKDVNKLRVNVKCARVSDVCHSATTGKALVFSYNRSGSSASENVVEEDAPKMEEFDYVILAVTPKQMSSMICRAGYSNVPHNVQFGDFERQYPELICARPPLILSKDYDARNSEIVLAINQVHMTSSTKVYVTIKEADLNKYAPDFKNEGKIKSVISDCGLGSSYIVPSPLSKTPLQLTEEMGGEKYYNLLLSYTWEEDTKRLQHHLYNYPMNNKSDSDSNKLMINTIINRTVRNVKDPETGEYKSWWFGDLLSKSELSNPLSQDWTTDYSAGGFKLDTTGCHYNSNLCFRYNTHAADPTLKNRFFIAGCSYSHIGGWLEGAFMTAVNAVTGLVLAANCGDLQALGPEARKVITSLDSATSA</sequence>
<dbReference type="EMBL" id="KF021955">
    <property type="protein sequence ID" value="AGR65706.1"/>
    <property type="molecule type" value="mRNA"/>
</dbReference>
<organism evidence="1">
    <name type="scientific">Planococcus citri</name>
    <name type="common">citrus mealybug</name>
    <dbReference type="NCBI Taxonomy" id="170843"/>
    <lineage>
        <taxon>Eukaryota</taxon>
        <taxon>Metazoa</taxon>
        <taxon>Ecdysozoa</taxon>
        <taxon>Arthropoda</taxon>
        <taxon>Hexapoda</taxon>
        <taxon>Insecta</taxon>
        <taxon>Pterygota</taxon>
        <taxon>Neoptera</taxon>
        <taxon>Paraneoptera</taxon>
        <taxon>Hemiptera</taxon>
        <taxon>Sternorrhyncha</taxon>
        <taxon>Coccoidea</taxon>
        <taxon>Pseudococcidae</taxon>
        <taxon>Planococcus</taxon>
    </lineage>
</organism>
<keyword evidence="1" id="KW-0503">Monooxygenase</keyword>